<dbReference type="PROSITE" id="PS50853">
    <property type="entry name" value="FN3"/>
    <property type="match status" value="1"/>
</dbReference>
<dbReference type="OrthoDB" id="6121520at2759"/>
<feature type="transmembrane region" description="Helical" evidence="2">
    <location>
        <begin position="118"/>
        <end position="142"/>
    </location>
</feature>
<dbReference type="InterPro" id="IPR013783">
    <property type="entry name" value="Ig-like_fold"/>
</dbReference>
<dbReference type="HOGENOM" id="CLU_897862_0_0_1"/>
<dbReference type="Pfam" id="PF00041">
    <property type="entry name" value="fn3"/>
    <property type="match status" value="1"/>
</dbReference>
<evidence type="ECO:0000259" key="3">
    <source>
        <dbReference type="PROSITE" id="PS50853"/>
    </source>
</evidence>
<feature type="compositionally biased region" description="Basic and acidic residues" evidence="1">
    <location>
        <begin position="262"/>
        <end position="283"/>
    </location>
</feature>
<evidence type="ECO:0000313" key="5">
    <source>
        <dbReference type="EnsemblMetazoa" id="CapteP225085"/>
    </source>
</evidence>
<dbReference type="AlphaFoldDB" id="R7UJG9"/>
<dbReference type="Gene3D" id="2.60.40.10">
    <property type="entry name" value="Immunoglobulins"/>
    <property type="match status" value="1"/>
</dbReference>
<organism evidence="4">
    <name type="scientific">Capitella teleta</name>
    <name type="common">Polychaete worm</name>
    <dbReference type="NCBI Taxonomy" id="283909"/>
    <lineage>
        <taxon>Eukaryota</taxon>
        <taxon>Metazoa</taxon>
        <taxon>Spiralia</taxon>
        <taxon>Lophotrochozoa</taxon>
        <taxon>Annelida</taxon>
        <taxon>Polychaeta</taxon>
        <taxon>Sedentaria</taxon>
        <taxon>Scolecida</taxon>
        <taxon>Capitellidae</taxon>
        <taxon>Capitella</taxon>
    </lineage>
</organism>
<gene>
    <name evidence="4" type="ORF">CAPTEDRAFT_225085</name>
</gene>
<reference evidence="4 6" key="2">
    <citation type="journal article" date="2013" name="Nature">
        <title>Insights into bilaterian evolution from three spiralian genomes.</title>
        <authorList>
            <person name="Simakov O."/>
            <person name="Marletaz F."/>
            <person name="Cho S.J."/>
            <person name="Edsinger-Gonzales E."/>
            <person name="Havlak P."/>
            <person name="Hellsten U."/>
            <person name="Kuo D.H."/>
            <person name="Larsson T."/>
            <person name="Lv J."/>
            <person name="Arendt D."/>
            <person name="Savage R."/>
            <person name="Osoegawa K."/>
            <person name="de Jong P."/>
            <person name="Grimwood J."/>
            <person name="Chapman J.A."/>
            <person name="Shapiro H."/>
            <person name="Aerts A."/>
            <person name="Otillar R.P."/>
            <person name="Terry A.Y."/>
            <person name="Boore J.L."/>
            <person name="Grigoriev I.V."/>
            <person name="Lindberg D.R."/>
            <person name="Seaver E.C."/>
            <person name="Weisblat D.A."/>
            <person name="Putnam N.H."/>
            <person name="Rokhsar D.S."/>
        </authorList>
    </citation>
    <scope>NUCLEOTIDE SEQUENCE</scope>
    <source>
        <strain evidence="4 6">I ESC-2004</strain>
    </source>
</reference>
<dbReference type="InterPro" id="IPR003961">
    <property type="entry name" value="FN3_dom"/>
</dbReference>
<feature type="region of interest" description="Disordered" evidence="1">
    <location>
        <begin position="188"/>
        <end position="283"/>
    </location>
</feature>
<feature type="compositionally biased region" description="Low complexity" evidence="1">
    <location>
        <begin position="190"/>
        <end position="206"/>
    </location>
</feature>
<keyword evidence="2" id="KW-0812">Transmembrane</keyword>
<keyword evidence="2" id="KW-0472">Membrane</keyword>
<reference evidence="6" key="1">
    <citation type="submission" date="2012-12" db="EMBL/GenBank/DDBJ databases">
        <authorList>
            <person name="Hellsten U."/>
            <person name="Grimwood J."/>
            <person name="Chapman J.A."/>
            <person name="Shapiro H."/>
            <person name="Aerts A."/>
            <person name="Otillar R.P."/>
            <person name="Terry A.Y."/>
            <person name="Boore J.L."/>
            <person name="Simakov O."/>
            <person name="Marletaz F."/>
            <person name="Cho S.-J."/>
            <person name="Edsinger-Gonzales E."/>
            <person name="Havlak P."/>
            <person name="Kuo D.-H."/>
            <person name="Larsson T."/>
            <person name="Lv J."/>
            <person name="Arendt D."/>
            <person name="Savage R."/>
            <person name="Osoegawa K."/>
            <person name="de Jong P."/>
            <person name="Lindberg D.R."/>
            <person name="Seaver E.C."/>
            <person name="Weisblat D.A."/>
            <person name="Putnam N.H."/>
            <person name="Grigoriev I.V."/>
            <person name="Rokhsar D.S."/>
        </authorList>
    </citation>
    <scope>NUCLEOTIDE SEQUENCE</scope>
    <source>
        <strain evidence="6">I ESC-2004</strain>
    </source>
</reference>
<dbReference type="EMBL" id="AMQN01007442">
    <property type="status" value="NOT_ANNOTATED_CDS"/>
    <property type="molecule type" value="Genomic_DNA"/>
</dbReference>
<name>R7UJG9_CAPTE</name>
<proteinExistence type="predicted"/>
<reference evidence="5" key="3">
    <citation type="submission" date="2015-06" db="UniProtKB">
        <authorList>
            <consortium name="EnsemblMetazoa"/>
        </authorList>
    </citation>
    <scope>IDENTIFICATION</scope>
</reference>
<dbReference type="Proteomes" id="UP000014760">
    <property type="component" value="Unassembled WGS sequence"/>
</dbReference>
<dbReference type="SUPFAM" id="SSF49265">
    <property type="entry name" value="Fibronectin type III"/>
    <property type="match status" value="1"/>
</dbReference>
<dbReference type="EMBL" id="KB300721">
    <property type="protein sequence ID" value="ELU06360.1"/>
    <property type="molecule type" value="Genomic_DNA"/>
</dbReference>
<keyword evidence="2" id="KW-1133">Transmembrane helix</keyword>
<accession>R7UJG9</accession>
<evidence type="ECO:0000313" key="4">
    <source>
        <dbReference type="EMBL" id="ELU06360.1"/>
    </source>
</evidence>
<evidence type="ECO:0000256" key="2">
    <source>
        <dbReference type="SAM" id="Phobius"/>
    </source>
</evidence>
<evidence type="ECO:0000256" key="1">
    <source>
        <dbReference type="SAM" id="MobiDB-lite"/>
    </source>
</evidence>
<evidence type="ECO:0000313" key="6">
    <source>
        <dbReference type="Proteomes" id="UP000014760"/>
    </source>
</evidence>
<feature type="compositionally biased region" description="Pro residues" evidence="1">
    <location>
        <begin position="220"/>
        <end position="231"/>
    </location>
</feature>
<feature type="domain" description="Fibronectin type-III" evidence="3">
    <location>
        <begin position="22"/>
        <end position="116"/>
    </location>
</feature>
<keyword evidence="6" id="KW-1185">Reference proteome</keyword>
<dbReference type="InterPro" id="IPR036116">
    <property type="entry name" value="FN3_sf"/>
</dbReference>
<sequence>MTILPKVPFSMQTNASFSSVDIPFDFHLVSWTKDSILVRWTIADGHRPYVTGFRITYQAVGSTVQNQIQLESSMTEYDITKLHENTNYDLCMNVHTNLTRVLDHSRECIHATTATDSLSVALGSTFGAFLALGIIVLFVFLAKWQHTRKLKRQLQQISLDDSFDSVAAMQPQDAEIELSDVSLQVHDDTNLSSQHSSTSHASTLANGAAARRQSNHVEMAPPPNTLSPEPGPSTSTANESLLKPPLPPGVTPVKSDVQPVVRPKDVRPKQQDVRPKDVRPKDRALVDVAYQNGQYDDDGGGIRPNLSCNW</sequence>
<dbReference type="EnsemblMetazoa" id="CapteT225085">
    <property type="protein sequence ID" value="CapteP225085"/>
    <property type="gene ID" value="CapteG225085"/>
</dbReference>
<dbReference type="CDD" id="cd00063">
    <property type="entry name" value="FN3"/>
    <property type="match status" value="1"/>
</dbReference>
<protein>
    <recommendedName>
        <fullName evidence="3">Fibronectin type-III domain-containing protein</fullName>
    </recommendedName>
</protein>